<dbReference type="InterPro" id="IPR046880">
    <property type="entry name" value="TPR-S"/>
</dbReference>
<organism evidence="2 3">
    <name type="scientific">Spirosoma validum</name>
    <dbReference type="NCBI Taxonomy" id="2771355"/>
    <lineage>
        <taxon>Bacteria</taxon>
        <taxon>Pseudomonadati</taxon>
        <taxon>Bacteroidota</taxon>
        <taxon>Cytophagia</taxon>
        <taxon>Cytophagales</taxon>
        <taxon>Cytophagaceae</taxon>
        <taxon>Spirosoma</taxon>
    </lineage>
</organism>
<dbReference type="EMBL" id="JACXAA010000003">
    <property type="protein sequence ID" value="MBD2753434.1"/>
    <property type="molecule type" value="Genomic_DNA"/>
</dbReference>
<dbReference type="InterPro" id="IPR024983">
    <property type="entry name" value="CHAT_dom"/>
</dbReference>
<evidence type="ECO:0000259" key="1">
    <source>
        <dbReference type="Pfam" id="PF12770"/>
    </source>
</evidence>
<sequence length="659" mass="74355">MTDQSQPVYPTGSSSVAVELLRTGTPYNQNLSPSLTYLALCGDNPPADFQIKLEQFSFNRYLRLLRYNARNGDMSIQQARSELQAIITRIFDDIPALQEAEFRQIKGWLHLRLVMTPLELTMLPFELVLTPKNFQDASNSSSLLNAERFTTITREVRQVTPKKYTWPAKARILFVWAAPENTVPASEHLERLKSAILPWVCPDKNNPEPEADYSPLLTELPEASLSKLQAAIQEAVNQNFPYTHVHILAHGTPIDDPDTGPRFALALHLDKKRNDFSDRKTDAVDGDRLAAALLLNQGNHTNFPAVVTIAACDSGNEGTNLVPGGSLAQVLHQSGVPYVLASQFPLSKTGSIRLVEDFYPRLLQGEDPRMALYFSREAVVQPDIHDWASLIAYARFPDDFDQQLKDVQLKAAFNLLKVANSWSDYLLETVNPENTTYNLVEERLNGAITKLENLLDQNKSIAYNAVRMAEHYGLLGSAYKRLSEHRYRQTLNSEDSKGELFLQSKDALQKARNYYQQGHDLLLTNHWTGVQYLSLAAVLAETLEDEFERWSATKFAAENDLQQTTGENRIWALGSLAELYLLKPFIASANELATKKAVEKAGDYLDELNASGYAFAKESTARQLERYVTWWPNAFTSERLNRIRELAKQLLDHLPPPEN</sequence>
<evidence type="ECO:0000313" key="2">
    <source>
        <dbReference type="EMBL" id="MBD2753434.1"/>
    </source>
</evidence>
<accession>A0A927B127</accession>
<comment type="caution">
    <text evidence="2">The sequence shown here is derived from an EMBL/GenBank/DDBJ whole genome shotgun (WGS) entry which is preliminary data.</text>
</comment>
<keyword evidence="3" id="KW-1185">Reference proteome</keyword>
<name>A0A927B127_9BACT</name>
<reference evidence="2" key="1">
    <citation type="submission" date="2020-09" db="EMBL/GenBank/DDBJ databases">
        <authorList>
            <person name="Kim M.K."/>
        </authorList>
    </citation>
    <scope>NUCLEOTIDE SEQUENCE</scope>
    <source>
        <strain evidence="2">BT704</strain>
    </source>
</reference>
<evidence type="ECO:0000313" key="3">
    <source>
        <dbReference type="Proteomes" id="UP000653797"/>
    </source>
</evidence>
<dbReference type="Pfam" id="PF12770">
    <property type="entry name" value="CHAT"/>
    <property type="match status" value="1"/>
</dbReference>
<dbReference type="AlphaFoldDB" id="A0A927B127"/>
<proteinExistence type="predicted"/>
<protein>
    <submittedName>
        <fullName evidence="2">CHAT domain-containing protein</fullName>
    </submittedName>
</protein>
<dbReference type="RefSeq" id="WP_191039050.1">
    <property type="nucleotide sequence ID" value="NZ_JACXAA010000003.1"/>
</dbReference>
<gene>
    <name evidence="2" type="ORF">IC230_11075</name>
</gene>
<feature type="domain" description="CHAT" evidence="1">
    <location>
        <begin position="93"/>
        <end position="393"/>
    </location>
</feature>
<dbReference type="Pfam" id="PF20308">
    <property type="entry name" value="TPR-S"/>
    <property type="match status" value="1"/>
</dbReference>
<dbReference type="Proteomes" id="UP000653797">
    <property type="component" value="Unassembled WGS sequence"/>
</dbReference>